<proteinExistence type="predicted"/>
<accession>A0A9W4GVW6</accession>
<reference evidence="1" key="1">
    <citation type="submission" date="2021-05" db="EMBL/GenBank/DDBJ databases">
        <authorList>
            <person name="Arsene-Ploetze F."/>
        </authorList>
    </citation>
    <scope>NUCLEOTIDE SEQUENCE</scope>
    <source>
        <strain evidence="1">DSM 42138</strain>
    </source>
</reference>
<organism evidence="1 2">
    <name type="scientific">Actinacidiphila cocklensis</name>
    <dbReference type="NCBI Taxonomy" id="887465"/>
    <lineage>
        <taxon>Bacteria</taxon>
        <taxon>Bacillati</taxon>
        <taxon>Actinomycetota</taxon>
        <taxon>Actinomycetes</taxon>
        <taxon>Kitasatosporales</taxon>
        <taxon>Streptomycetaceae</taxon>
        <taxon>Actinacidiphila</taxon>
    </lineage>
</organism>
<comment type="caution">
    <text evidence="1">The sequence shown here is derived from an EMBL/GenBank/DDBJ whole genome shotgun (WGS) entry which is preliminary data.</text>
</comment>
<protein>
    <submittedName>
        <fullName evidence="1">Uncharacterized protein</fullName>
    </submittedName>
</protein>
<dbReference type="EMBL" id="CAJSLV010000081">
    <property type="protein sequence ID" value="CAG6397132.1"/>
    <property type="molecule type" value="Genomic_DNA"/>
</dbReference>
<evidence type="ECO:0000313" key="1">
    <source>
        <dbReference type="EMBL" id="CAG6397132.1"/>
    </source>
</evidence>
<dbReference type="Proteomes" id="UP001152519">
    <property type="component" value="Unassembled WGS sequence"/>
</dbReference>
<keyword evidence="2" id="KW-1185">Reference proteome</keyword>
<sequence length="48" mass="5572">MVDDVGYEILERGEANLDLQVHLKAVRKGLDHPDLKQDLRRMGTDVRR</sequence>
<gene>
    <name evidence="1" type="ORF">SCOCK_50181</name>
</gene>
<evidence type="ECO:0000313" key="2">
    <source>
        <dbReference type="Proteomes" id="UP001152519"/>
    </source>
</evidence>
<name>A0A9W4GVW6_9ACTN</name>
<dbReference type="AlphaFoldDB" id="A0A9W4GVW6"/>